<proteinExistence type="predicted"/>
<accession>A0A816MV19</accession>
<dbReference type="EMBL" id="CAJOBI010350076">
    <property type="protein sequence ID" value="CAF5220628.1"/>
    <property type="molecule type" value="Genomic_DNA"/>
</dbReference>
<dbReference type="AlphaFoldDB" id="A0A816MV19"/>
<dbReference type="Proteomes" id="UP000676336">
    <property type="component" value="Unassembled WGS sequence"/>
</dbReference>
<organism evidence="1 3">
    <name type="scientific">Rotaria magnacalcarata</name>
    <dbReference type="NCBI Taxonomy" id="392030"/>
    <lineage>
        <taxon>Eukaryota</taxon>
        <taxon>Metazoa</taxon>
        <taxon>Spiralia</taxon>
        <taxon>Gnathifera</taxon>
        <taxon>Rotifera</taxon>
        <taxon>Eurotatoria</taxon>
        <taxon>Bdelloidea</taxon>
        <taxon>Philodinida</taxon>
        <taxon>Philodinidae</taxon>
        <taxon>Rotaria</taxon>
    </lineage>
</organism>
<evidence type="ECO:0000313" key="2">
    <source>
        <dbReference type="EMBL" id="CAF5220628.1"/>
    </source>
</evidence>
<dbReference type="EMBL" id="CAJNRE010003148">
    <property type="protein sequence ID" value="CAF2006274.1"/>
    <property type="molecule type" value="Genomic_DNA"/>
</dbReference>
<name>A0A816MV19_9BILA</name>
<protein>
    <submittedName>
        <fullName evidence="1">Uncharacterized protein</fullName>
    </submittedName>
</protein>
<evidence type="ECO:0000313" key="1">
    <source>
        <dbReference type="EMBL" id="CAF2006274.1"/>
    </source>
</evidence>
<gene>
    <name evidence="1" type="ORF">MBJ925_LOCUS8473</name>
    <name evidence="2" type="ORF">SMN809_LOCUS81982</name>
</gene>
<evidence type="ECO:0000313" key="3">
    <source>
        <dbReference type="Proteomes" id="UP000663824"/>
    </source>
</evidence>
<reference evidence="1" key="1">
    <citation type="submission" date="2021-02" db="EMBL/GenBank/DDBJ databases">
        <authorList>
            <person name="Nowell W R."/>
        </authorList>
    </citation>
    <scope>NUCLEOTIDE SEQUENCE</scope>
</reference>
<sequence length="38" mass="4444">MLKDVRSMEQINQSATSCRDNLKDQQEIVCIRFILIGF</sequence>
<comment type="caution">
    <text evidence="1">The sequence shown here is derived from an EMBL/GenBank/DDBJ whole genome shotgun (WGS) entry which is preliminary data.</text>
</comment>
<dbReference type="Proteomes" id="UP000663824">
    <property type="component" value="Unassembled WGS sequence"/>
</dbReference>